<gene>
    <name evidence="1" type="ORF">Q3V37_27060</name>
</gene>
<name>A0AAJ6HVI7_9ACTN</name>
<evidence type="ECO:0000313" key="1">
    <source>
        <dbReference type="EMBL" id="WLS44989.1"/>
    </source>
</evidence>
<keyword evidence="2" id="KW-1185">Reference proteome</keyword>
<proteinExistence type="predicted"/>
<reference evidence="1 2" key="1">
    <citation type="submission" date="2023-07" db="EMBL/GenBank/DDBJ databases">
        <title>Micromonospora profundi TRM 95458 converts glycerol to a new osmotic compound.</title>
        <authorList>
            <person name="Lu D."/>
        </authorList>
    </citation>
    <scope>NUCLEOTIDE SEQUENCE [LARGE SCALE GENOMIC DNA]</scope>
    <source>
        <strain evidence="1 2">TRM95458</strain>
    </source>
</reference>
<evidence type="ECO:0008006" key="3">
    <source>
        <dbReference type="Google" id="ProtNLM"/>
    </source>
</evidence>
<dbReference type="RefSeq" id="WP_053657569.1">
    <property type="nucleotide sequence ID" value="NZ_CP130472.1"/>
</dbReference>
<sequence length="70" mass="6897">MASTNGLDLSGLELDDIEYGNEPLAGIESIASVSSISVTDGPTSGRTCCSSGGTTGFSKPLGGGTYSLGH</sequence>
<dbReference type="Proteomes" id="UP001235874">
    <property type="component" value="Chromosome"/>
</dbReference>
<dbReference type="KEGG" id="mprn:Q3V37_27060"/>
<protein>
    <recommendedName>
        <fullName evidence="3">Thiazolylpeptide-type bacteriocin</fullName>
    </recommendedName>
</protein>
<organism evidence="1 2">
    <name type="scientific">Micromonospora profundi</name>
    <dbReference type="NCBI Taxonomy" id="1420889"/>
    <lineage>
        <taxon>Bacteria</taxon>
        <taxon>Bacillati</taxon>
        <taxon>Actinomycetota</taxon>
        <taxon>Actinomycetes</taxon>
        <taxon>Micromonosporales</taxon>
        <taxon>Micromonosporaceae</taxon>
        <taxon>Micromonospora</taxon>
    </lineage>
</organism>
<evidence type="ECO:0000313" key="2">
    <source>
        <dbReference type="Proteomes" id="UP001235874"/>
    </source>
</evidence>
<dbReference type="EMBL" id="CP130472">
    <property type="protein sequence ID" value="WLS44989.1"/>
    <property type="molecule type" value="Genomic_DNA"/>
</dbReference>
<accession>A0AAJ6HVI7</accession>
<dbReference type="AlphaFoldDB" id="A0AAJ6HVI7"/>